<sequence length="1721" mass="184951">MSTTTRGRGRGGGRGNNRGNSRAPVPNGAPTGPSNTGARRGFSGATVPGLTQSKAGFGAPRRNPTSKSAQKRATDGGAMSGGALADRYNELKRSRETERADAEKRGIVAIPGKARKLADAITPVGTCPDMCPEFERVERAVQNAVWGEEKDPDHSAYAPGEALPIETRMVKTFKRSDAGKGEQLPSDLRPPAVLKQTCDYLFNDLLANATSLGQQVTKVEDVRLAVECYERMARFHIASLHHCATAEPYEGYSAPQEREQLDKTLLSLMQYYDDNRHRLELPNEPEFRAYCILFQLRAPEPNLEDRVQSWPRNLAQDPRVQIALKLYAAACSTERRGPFKNYPTAPVIARQDWELFWKLIGSSQVSFLMACVAEMHFGSVRDMVLKSIVRTSRVGKTVNGKTSGSTDWTMEELWDLFNFDEEDQLVAFCEQYGLQFQNREDDGKAYLELGSVAGKSLQSPTTPPTQLKTNLVDDKRHRRMLPAIIDGLSVRQAQAAGLVQNGGDDGDEMGGMTDYSGNGNEEEEDDADSLFVPEARKQNTETRPTHGFSSGTFGKTSFATNPTTTSTFGQPSGSNGVTSTFGKPSNGAPFGKPNELAPTVQPTPAFNFNPQKSAAEVKPAPFSFTQQKPAAEEKAITFSFLNAGASKPAPSPAVDFSAFGKSSAPATNTGGSSTSGGFSSTAAGKEVAPSNPFSFAKPATSTSPSLFPSKPADGTAALSNPFKPQNSGSLSGPSTTTTAPGPNFAPFSAPTAPPTAPSTFGGQQAFAPSNSATSETKPNSAASQSHFTAPSASSPPPSNNTSSGQEASSNNSGAGSRRPSVASVLDTKPKKPSPLSNSFTSFDDGGSSARAPLNGFGASTEGPQELFSDKQRTHFTPALPTTNSTSAPEHPQTQASDSDAILTRLAHELTHDPVVGFLKQYVEYHVKSVITKTQERLYRERVNKEADDFRTWFLQDKFGKRWRETCRRQRLAKQGRERRKRAQRRLHESQRSDTLGAGSVTDTASVLTSSVTSRPGVRKRSKREMVDAMYQSTLGGSLIQSDRQAQAGGTRHTASVVSDASSTARASGHKKSAGHVDDHGRVSKPNASSDANADILKRSSFLKFSLSSDAPNRGSTTRTSYFRMKALAVKSNLDTDLSRGVKRQREDSIGSSGATPPPRMRPSPPTFSAHKSIELGHMAPPSRRSTRSQASDDDDALFARLKAARESLKESGTFMRSEVQKEKESDLKRSVGSGSDSESPSLLRARAEARARAYQADSDFGASISGRDVPAYRNRQSRFVPREHYARAIERANDLRASRSTEMSRSASDAGQYPIASPTHSTIANQPYPQTTQALGPSVSTDNEQGLTNGTFPVQENQTNQFSGFGSSSFTPFDQQLAQAPMTENPFSLAQGSATTAGFGGNSFQSAFAGDSFSQLASNPFLQAPISQNPLQWNSQSEAAESQPQQQTQSFSFGTSSHAPYDNTIQPSQIPEVLSNSFGKASGEPLVQDLAMTDGYDSTTPALSTSYMPSQAASKAISLLSSDGESEDEAEEDVNNNDTNTSVYDDIDVQQSHPSVNFAGGSMNGSMYANRYAALANDTEYESDDEVQQKPLATETDSEAGCSEDNHPQRQPGSYQYDDGDDVSGDGEEDEQEGPQPNGHGYYEDEGSSVDRGDEEEDLGSEGSYDSEDEGSYDEDDGEDDNAGGPAGQLPRFGYPPPPPRPNPALQVVGNNVEEAIELSD</sequence>
<feature type="compositionally biased region" description="Pro residues" evidence="1">
    <location>
        <begin position="1694"/>
        <end position="1703"/>
    </location>
</feature>
<feature type="compositionally biased region" description="Basic and acidic residues" evidence="1">
    <location>
        <begin position="1218"/>
        <end position="1229"/>
    </location>
</feature>
<dbReference type="GO" id="GO:0006406">
    <property type="term" value="P:mRNA export from nucleus"/>
    <property type="evidence" value="ECO:0007669"/>
    <property type="project" value="TreeGrafter"/>
</dbReference>
<gene>
    <name evidence="3" type="ORF">ZT3D7_G8689</name>
</gene>
<feature type="region of interest" description="Disordered" evidence="1">
    <location>
        <begin position="1"/>
        <end position="87"/>
    </location>
</feature>
<dbReference type="PANTHER" id="PTHR12436:SF3">
    <property type="entry name" value="GERMINAL-CENTER ASSOCIATED NUCLEAR PROTEIN"/>
    <property type="match status" value="1"/>
</dbReference>
<feature type="domain" description="SAC3/GANP/THP3 conserved" evidence="2">
    <location>
        <begin position="215"/>
        <end position="437"/>
    </location>
</feature>
<feature type="compositionally biased region" description="Low complexity" evidence="1">
    <location>
        <begin position="662"/>
        <end position="684"/>
    </location>
</feature>
<feature type="region of interest" description="Disordered" evidence="1">
    <location>
        <begin position="1579"/>
        <end position="1721"/>
    </location>
</feature>
<feature type="compositionally biased region" description="Basic and acidic residues" evidence="1">
    <location>
        <begin position="1136"/>
        <end position="1148"/>
    </location>
</feature>
<feature type="compositionally biased region" description="Polar residues" evidence="1">
    <location>
        <begin position="766"/>
        <end position="787"/>
    </location>
</feature>
<feature type="compositionally biased region" description="Low complexity" evidence="1">
    <location>
        <begin position="1435"/>
        <end position="1457"/>
    </location>
</feature>
<keyword evidence="4" id="KW-1185">Reference proteome</keyword>
<feature type="compositionally biased region" description="Low complexity" evidence="1">
    <location>
        <begin position="1230"/>
        <end position="1241"/>
    </location>
</feature>
<protein>
    <recommendedName>
        <fullName evidence="2">SAC3/GANP/THP3 conserved domain-containing protein</fullName>
    </recommendedName>
</protein>
<feature type="compositionally biased region" description="Acidic residues" evidence="1">
    <location>
        <begin position="1618"/>
        <end position="1633"/>
    </location>
</feature>
<dbReference type="PANTHER" id="PTHR12436">
    <property type="entry name" value="80 KDA MCM3-ASSOCIATED PROTEIN"/>
    <property type="match status" value="1"/>
</dbReference>
<dbReference type="STRING" id="1276538.A0A1X7S1L2"/>
<dbReference type="Gene3D" id="1.25.40.990">
    <property type="match status" value="1"/>
</dbReference>
<feature type="region of interest" description="Disordered" evidence="1">
    <location>
        <begin position="643"/>
        <end position="897"/>
    </location>
</feature>
<feature type="region of interest" description="Disordered" evidence="1">
    <location>
        <begin position="1212"/>
        <end position="1246"/>
    </location>
</feature>
<feature type="region of interest" description="Disordered" evidence="1">
    <location>
        <begin position="1135"/>
        <end position="1170"/>
    </location>
</feature>
<feature type="domain" description="SAC3/GANP/THP3 conserved" evidence="2">
    <location>
        <begin position="130"/>
        <end position="210"/>
    </location>
</feature>
<proteinExistence type="predicted"/>
<feature type="compositionally biased region" description="Basic residues" evidence="1">
    <location>
        <begin position="971"/>
        <end position="984"/>
    </location>
</feature>
<feature type="compositionally biased region" description="Low complexity" evidence="1">
    <location>
        <begin position="1053"/>
        <end position="1066"/>
    </location>
</feature>
<feature type="region of interest" description="Disordered" evidence="1">
    <location>
        <begin position="1295"/>
        <end position="1372"/>
    </location>
</feature>
<evidence type="ECO:0000313" key="3">
    <source>
        <dbReference type="EMBL" id="SMQ53535.1"/>
    </source>
</evidence>
<feature type="compositionally biased region" description="Polar residues" evidence="1">
    <location>
        <begin position="804"/>
        <end position="814"/>
    </location>
</feature>
<dbReference type="Pfam" id="PF03399">
    <property type="entry name" value="SAC3_GANP"/>
    <property type="match status" value="2"/>
</dbReference>
<dbReference type="Proteomes" id="UP000215127">
    <property type="component" value="Chromosome 8"/>
</dbReference>
<evidence type="ECO:0000256" key="1">
    <source>
        <dbReference type="SAM" id="MobiDB-lite"/>
    </source>
</evidence>
<feature type="region of interest" description="Disordered" evidence="1">
    <location>
        <begin position="500"/>
        <end position="527"/>
    </location>
</feature>
<feature type="compositionally biased region" description="Polar residues" evidence="1">
    <location>
        <begin position="879"/>
        <end position="897"/>
    </location>
</feature>
<feature type="compositionally biased region" description="Low complexity" evidence="1">
    <location>
        <begin position="556"/>
        <end position="568"/>
    </location>
</feature>
<feature type="compositionally biased region" description="Polar residues" evidence="1">
    <location>
        <begin position="600"/>
        <end position="612"/>
    </location>
</feature>
<feature type="region of interest" description="Disordered" evidence="1">
    <location>
        <begin position="539"/>
        <end position="628"/>
    </location>
</feature>
<dbReference type="GO" id="GO:0005737">
    <property type="term" value="C:cytoplasm"/>
    <property type="evidence" value="ECO:0007669"/>
    <property type="project" value="TreeGrafter"/>
</dbReference>
<accession>A0A1X7S1L2</accession>
<feature type="region of interest" description="Disordered" evidence="1">
    <location>
        <begin position="1037"/>
        <end position="1091"/>
    </location>
</feature>
<feature type="compositionally biased region" description="Acidic residues" evidence="1">
    <location>
        <begin position="1644"/>
        <end position="1682"/>
    </location>
</feature>
<feature type="compositionally biased region" description="Polar residues" evidence="1">
    <location>
        <begin position="569"/>
        <end position="583"/>
    </location>
</feature>
<dbReference type="InterPro" id="IPR005062">
    <property type="entry name" value="SAC3/GANP/THP3_conserved"/>
</dbReference>
<feature type="compositionally biased region" description="Low complexity" evidence="1">
    <location>
        <begin position="727"/>
        <end position="750"/>
    </location>
</feature>
<dbReference type="EMBL" id="LT853699">
    <property type="protein sequence ID" value="SMQ53535.1"/>
    <property type="molecule type" value="Genomic_DNA"/>
</dbReference>
<feature type="compositionally biased region" description="Polar residues" evidence="1">
    <location>
        <begin position="1300"/>
        <end position="1309"/>
    </location>
</feature>
<reference evidence="3 4" key="1">
    <citation type="submission" date="2016-06" db="EMBL/GenBank/DDBJ databases">
        <authorList>
            <person name="Kjaerup R.B."/>
            <person name="Dalgaard T.S."/>
            <person name="Juul-Madsen H.R."/>
        </authorList>
    </citation>
    <scope>NUCLEOTIDE SEQUENCE [LARGE SCALE GENOMIC DNA]</scope>
</reference>
<dbReference type="InterPro" id="IPR045107">
    <property type="entry name" value="SAC3/GANP/THP3"/>
</dbReference>
<organism evidence="3 4">
    <name type="scientific">Zymoseptoria tritici (strain ST99CH_3D7)</name>
    <dbReference type="NCBI Taxonomy" id="1276538"/>
    <lineage>
        <taxon>Eukaryota</taxon>
        <taxon>Fungi</taxon>
        <taxon>Dikarya</taxon>
        <taxon>Ascomycota</taxon>
        <taxon>Pezizomycotina</taxon>
        <taxon>Dothideomycetes</taxon>
        <taxon>Dothideomycetidae</taxon>
        <taxon>Mycosphaerellales</taxon>
        <taxon>Mycosphaerellaceae</taxon>
        <taxon>Zymoseptoria</taxon>
    </lineage>
</organism>
<feature type="compositionally biased region" description="Low complexity" evidence="1">
    <location>
        <begin position="510"/>
        <end position="519"/>
    </location>
</feature>
<name>A0A1X7S1L2_ZYMT9</name>
<feature type="compositionally biased region" description="Polar residues" evidence="1">
    <location>
        <begin position="1318"/>
        <end position="1361"/>
    </location>
</feature>
<feature type="region of interest" description="Disordered" evidence="1">
    <location>
        <begin position="1516"/>
        <end position="1561"/>
    </location>
</feature>
<feature type="region of interest" description="Disordered" evidence="1">
    <location>
        <begin position="1433"/>
        <end position="1466"/>
    </location>
</feature>
<feature type="compositionally biased region" description="Polar residues" evidence="1">
    <location>
        <begin position="1000"/>
        <end position="1013"/>
    </location>
</feature>
<feature type="region of interest" description="Disordered" evidence="1">
    <location>
        <begin position="971"/>
        <end position="1024"/>
    </location>
</feature>
<evidence type="ECO:0000313" key="4">
    <source>
        <dbReference type="Proteomes" id="UP000215127"/>
    </source>
</evidence>
<dbReference type="GO" id="GO:0070390">
    <property type="term" value="C:transcription export complex 2"/>
    <property type="evidence" value="ECO:0007669"/>
    <property type="project" value="TreeGrafter"/>
</dbReference>
<evidence type="ECO:0000259" key="2">
    <source>
        <dbReference type="Pfam" id="PF03399"/>
    </source>
</evidence>
<feature type="compositionally biased region" description="Acidic residues" evidence="1">
    <location>
        <begin position="1524"/>
        <end position="1535"/>
    </location>
</feature>
<feature type="compositionally biased region" description="Pro residues" evidence="1">
    <location>
        <begin position="1155"/>
        <end position="1165"/>
    </location>
</feature>